<sequence length="228" mass="26478">MKSKLIKITNSFFQYKRKGDDEMLDEALDLLEYRGGYVRIRDEKIKVSTKKDLIGFYLANVPYLILGEGEIHNDLPSKVLKAQDYAMKLISCSMEDLATLESYLVLEMGLRSLYTTWLGEKVIIKYKKTKIKVKGLDYRKLKLFIRRQGWSKYRVKVNGETFPFSQGMLLAWADRFVDGRASLALRLSLNVRNLLAHGEVEWNFHPTVSNVKTSSHLIWNLFNKLSNN</sequence>
<dbReference type="RefSeq" id="WP_013737569.1">
    <property type="nucleotide sequence ID" value="NC_015435.1"/>
</dbReference>
<evidence type="ECO:0000313" key="2">
    <source>
        <dbReference type="Proteomes" id="UP000007812"/>
    </source>
</evidence>
<dbReference type="PATRIC" id="fig|1006006.8.peg.959"/>
<evidence type="ECO:0000313" key="1">
    <source>
        <dbReference type="EMBL" id="AEB95071.1"/>
    </source>
</evidence>
<proteinExistence type="predicted"/>
<accession>F4G2M3</accession>
<dbReference type="eggNOG" id="arCOG10266">
    <property type="taxonomic scope" value="Archaea"/>
</dbReference>
<name>F4G2M3_METCR</name>
<keyword evidence="2" id="KW-1185">Reference proteome</keyword>
<reference evidence="1 2" key="1">
    <citation type="journal article" date="2011" name="J. Bacteriol.">
        <title>Complete genome sequence of Metallosphaera cuprina, a metal sulfide-oxidizing archaeon from a hot spring.</title>
        <authorList>
            <person name="Liu L.J."/>
            <person name="You X.Y."/>
            <person name="Zheng H."/>
            <person name="Wang S."/>
            <person name="Jiang C.Y."/>
            <person name="Liu S.J."/>
        </authorList>
    </citation>
    <scope>NUCLEOTIDE SEQUENCE [LARGE SCALE GENOMIC DNA]</scope>
    <source>
        <strain evidence="1 2">Ar-4</strain>
    </source>
</reference>
<dbReference type="HOGENOM" id="CLU_1192573_0_0_2"/>
<protein>
    <submittedName>
        <fullName evidence="1">Uncharacterized protein</fullName>
    </submittedName>
</protein>
<dbReference type="EMBL" id="CP002656">
    <property type="protein sequence ID" value="AEB95071.1"/>
    <property type="molecule type" value="Genomic_DNA"/>
</dbReference>
<dbReference type="Proteomes" id="UP000007812">
    <property type="component" value="Chromosome"/>
</dbReference>
<gene>
    <name evidence="1" type="ordered locus">Mcup_0966</name>
</gene>
<dbReference type="KEGG" id="mcn:Mcup_0966"/>
<organism evidence="1 2">
    <name type="scientific">Metallosphaera cuprina (strain Ar-4)</name>
    <dbReference type="NCBI Taxonomy" id="1006006"/>
    <lineage>
        <taxon>Archaea</taxon>
        <taxon>Thermoproteota</taxon>
        <taxon>Thermoprotei</taxon>
        <taxon>Sulfolobales</taxon>
        <taxon>Sulfolobaceae</taxon>
        <taxon>Metallosphaera</taxon>
    </lineage>
</organism>
<dbReference type="GeneID" id="10493157"/>
<dbReference type="AlphaFoldDB" id="F4G2M3"/>